<reference evidence="1 2" key="2">
    <citation type="submission" date="2018-11" db="EMBL/GenBank/DDBJ databases">
        <authorList>
            <consortium name="Pathogen Informatics"/>
        </authorList>
    </citation>
    <scope>NUCLEOTIDE SEQUENCE [LARGE SCALE GENOMIC DNA]</scope>
</reference>
<keyword evidence="2" id="KW-1185">Reference proteome</keyword>
<accession>A0A183CXU4</accession>
<proteinExistence type="predicted"/>
<dbReference type="AlphaFoldDB" id="A0A183CXU4"/>
<dbReference type="Proteomes" id="UP000271098">
    <property type="component" value="Unassembled WGS sequence"/>
</dbReference>
<dbReference type="WBParaSite" id="GPUH_0000128501-mRNA-1">
    <property type="protein sequence ID" value="GPUH_0000128501-mRNA-1"/>
    <property type="gene ID" value="GPUH_0000128501"/>
</dbReference>
<evidence type="ECO:0000313" key="1">
    <source>
        <dbReference type="EMBL" id="VDK29739.1"/>
    </source>
</evidence>
<name>A0A183CXU4_9BILA</name>
<protein>
    <submittedName>
        <fullName evidence="3">Ovule protein</fullName>
    </submittedName>
</protein>
<organism evidence="3">
    <name type="scientific">Gongylonema pulchrum</name>
    <dbReference type="NCBI Taxonomy" id="637853"/>
    <lineage>
        <taxon>Eukaryota</taxon>
        <taxon>Metazoa</taxon>
        <taxon>Ecdysozoa</taxon>
        <taxon>Nematoda</taxon>
        <taxon>Chromadorea</taxon>
        <taxon>Rhabditida</taxon>
        <taxon>Spirurina</taxon>
        <taxon>Spiruromorpha</taxon>
        <taxon>Spiruroidea</taxon>
        <taxon>Gongylonematidae</taxon>
        <taxon>Gongylonema</taxon>
    </lineage>
</organism>
<sequence length="88" mass="10270">MFVIVYYCYYYCYHQQHRHPVLMSASHSNSIVTINNYSAIYTPQYRTVAPSPFSQFDSHLAKYKLVTAVSPDFSFPTVFRGELVETML</sequence>
<gene>
    <name evidence="1" type="ORF">GPUH_LOCUS1284</name>
</gene>
<evidence type="ECO:0000313" key="3">
    <source>
        <dbReference type="WBParaSite" id="GPUH_0000128501-mRNA-1"/>
    </source>
</evidence>
<dbReference type="EMBL" id="UYRT01001503">
    <property type="protein sequence ID" value="VDK29739.1"/>
    <property type="molecule type" value="Genomic_DNA"/>
</dbReference>
<reference evidence="3" key="1">
    <citation type="submission" date="2016-06" db="UniProtKB">
        <authorList>
            <consortium name="WormBaseParasite"/>
        </authorList>
    </citation>
    <scope>IDENTIFICATION</scope>
</reference>
<evidence type="ECO:0000313" key="2">
    <source>
        <dbReference type="Proteomes" id="UP000271098"/>
    </source>
</evidence>